<keyword evidence="5" id="KW-0812">Transmembrane</keyword>
<feature type="compositionally biased region" description="Low complexity" evidence="4">
    <location>
        <begin position="295"/>
        <end position="315"/>
    </location>
</feature>
<feature type="region of interest" description="Disordered" evidence="4">
    <location>
        <begin position="293"/>
        <end position="320"/>
    </location>
</feature>
<evidence type="ECO:0000313" key="7">
    <source>
        <dbReference type="Proteomes" id="UP001369736"/>
    </source>
</evidence>
<feature type="compositionally biased region" description="Basic and acidic residues" evidence="4">
    <location>
        <begin position="456"/>
        <end position="469"/>
    </location>
</feature>
<feature type="compositionally biased region" description="Low complexity" evidence="4">
    <location>
        <begin position="388"/>
        <end position="420"/>
    </location>
</feature>
<evidence type="ECO:0000256" key="2">
    <source>
        <dbReference type="ARBA" id="ARBA00022840"/>
    </source>
</evidence>
<dbReference type="Gene3D" id="3.30.420.40">
    <property type="match status" value="4"/>
</dbReference>
<name>A0ABU8M1M0_9PSEU</name>
<reference evidence="6 7" key="1">
    <citation type="submission" date="2024-03" db="EMBL/GenBank/DDBJ databases">
        <title>Actinomycetospora sp. OC33-EN07, a novel actinomycete isolated from wild orchid (Aerides multiflora).</title>
        <authorList>
            <person name="Suriyachadkun C."/>
        </authorList>
    </citation>
    <scope>NUCLEOTIDE SEQUENCE [LARGE SCALE GENOMIC DNA]</scope>
    <source>
        <strain evidence="6 7">OC33-EN07</strain>
    </source>
</reference>
<evidence type="ECO:0000256" key="3">
    <source>
        <dbReference type="ARBA" id="ARBA00023186"/>
    </source>
</evidence>
<dbReference type="Pfam" id="PF00012">
    <property type="entry name" value="HSP70"/>
    <property type="match status" value="1"/>
</dbReference>
<feature type="compositionally biased region" description="Basic and acidic residues" evidence="4">
    <location>
        <begin position="421"/>
        <end position="430"/>
    </location>
</feature>
<comment type="caution">
    <text evidence="6">The sequence shown here is derived from an EMBL/GenBank/DDBJ whole genome shotgun (WGS) entry which is preliminary data.</text>
</comment>
<dbReference type="RefSeq" id="WP_337701713.1">
    <property type="nucleotide sequence ID" value="NZ_JBBEGM010000002.1"/>
</dbReference>
<feature type="transmembrane region" description="Helical" evidence="5">
    <location>
        <begin position="346"/>
        <end position="371"/>
    </location>
</feature>
<dbReference type="SUPFAM" id="SSF53067">
    <property type="entry name" value="Actin-like ATPase domain"/>
    <property type="match status" value="2"/>
</dbReference>
<evidence type="ECO:0000313" key="6">
    <source>
        <dbReference type="EMBL" id="MEJ2861258.1"/>
    </source>
</evidence>
<dbReference type="InterPro" id="IPR013126">
    <property type="entry name" value="Hsp_70_fam"/>
</dbReference>
<dbReference type="InterPro" id="IPR043129">
    <property type="entry name" value="ATPase_NBD"/>
</dbReference>
<keyword evidence="1" id="KW-0547">Nucleotide-binding</keyword>
<keyword evidence="2" id="KW-0067">ATP-binding</keyword>
<accession>A0ABU8M1M0</accession>
<gene>
    <name evidence="6" type="ORF">WCD58_08830</name>
</gene>
<evidence type="ECO:0000256" key="5">
    <source>
        <dbReference type="SAM" id="Phobius"/>
    </source>
</evidence>
<feature type="compositionally biased region" description="Low complexity" evidence="4">
    <location>
        <begin position="431"/>
        <end position="455"/>
    </location>
</feature>
<evidence type="ECO:0000256" key="4">
    <source>
        <dbReference type="SAM" id="MobiDB-lite"/>
    </source>
</evidence>
<evidence type="ECO:0000256" key="1">
    <source>
        <dbReference type="ARBA" id="ARBA00022741"/>
    </source>
</evidence>
<proteinExistence type="predicted"/>
<keyword evidence="7" id="KW-1185">Reference proteome</keyword>
<keyword evidence="5" id="KW-0472">Membrane</keyword>
<keyword evidence="3" id="KW-0143">Chaperone</keyword>
<feature type="compositionally biased region" description="Gly residues" evidence="4">
    <location>
        <begin position="474"/>
        <end position="483"/>
    </location>
</feature>
<protein>
    <submittedName>
        <fullName evidence="6">Hsp70 family protein</fullName>
    </submittedName>
</protein>
<sequence length="496" mass="49072">MTYQLGVDLGATITTAAVHRAPWAGVVPLGEHSAAMPSVLLWPAEGAPLVGDAAVARAVDEPTRVARGIRPRLTDPHPFVLDGSPFAAGALLGVLLRRVVDVVAEREGGAPEGVVLTHPATWGPAELEAFGAVAGSLGLGQVGFASTAEAAATEYAAGRTLADGATVAVVELGVGSVDTAVLRHRAGRFTVIGTPEAKPHEEDAEPSDRVIADLLKRTLASAHVAPADLDGVLLVGRSTRMGSAAAALGGEIGRPVTTGVEPEHAVAVGAAMVAGRRTVTDVMTGLASFAPGLTSPRAAHPRPAAASAQDPVTGPVGPPVSGPLAAPLAAPRLAAPAPKRSRRHGLAVALAAGAIAIGALGGGAIALFGAVSPAAAESPAVAPPPAPVAVAETTTSEPAPATPETAAVTAPSTRSSATERATPRTRETTRAARPQQSSGSSSSSDHRPGSSSSGSHNDDDHDDSDHGGDDTGTTPGGDTGTTPGGTDTTPGTSQSW</sequence>
<feature type="region of interest" description="Disordered" evidence="4">
    <location>
        <begin position="377"/>
        <end position="496"/>
    </location>
</feature>
<dbReference type="EMBL" id="JBBEGM010000002">
    <property type="protein sequence ID" value="MEJ2861258.1"/>
    <property type="molecule type" value="Genomic_DNA"/>
</dbReference>
<dbReference type="Proteomes" id="UP001369736">
    <property type="component" value="Unassembled WGS sequence"/>
</dbReference>
<keyword evidence="5" id="KW-1133">Transmembrane helix</keyword>
<organism evidence="6 7">
    <name type="scientific">Actinomycetospora flava</name>
    <dbReference type="NCBI Taxonomy" id="3129232"/>
    <lineage>
        <taxon>Bacteria</taxon>
        <taxon>Bacillati</taxon>
        <taxon>Actinomycetota</taxon>
        <taxon>Actinomycetes</taxon>
        <taxon>Pseudonocardiales</taxon>
        <taxon>Pseudonocardiaceae</taxon>
        <taxon>Actinomycetospora</taxon>
    </lineage>
</organism>
<feature type="compositionally biased region" description="Low complexity" evidence="4">
    <location>
        <begin position="484"/>
        <end position="496"/>
    </location>
</feature>